<dbReference type="InterPro" id="IPR029058">
    <property type="entry name" value="AB_hydrolase_fold"/>
</dbReference>
<keyword evidence="2" id="KW-1185">Reference proteome</keyword>
<protein>
    <submittedName>
        <fullName evidence="1">Phosphoribosyl transferasec</fullName>
    </submittedName>
</protein>
<keyword evidence="1" id="KW-0808">Transferase</keyword>
<name>A0A011N1X0_9PROT</name>
<dbReference type="Proteomes" id="UP000020218">
    <property type="component" value="Unassembled WGS sequence"/>
</dbReference>
<dbReference type="Gene3D" id="3.40.50.1820">
    <property type="entry name" value="alpha/beta hydrolase"/>
    <property type="match status" value="1"/>
</dbReference>
<gene>
    <name evidence="1" type="ORF">AW08_00721</name>
</gene>
<accession>A0A011N1X0</accession>
<comment type="caution">
    <text evidence="1">The sequence shown here is derived from an EMBL/GenBank/DDBJ whole genome shotgun (WGS) entry which is preliminary data.</text>
</comment>
<organism evidence="1 2">
    <name type="scientific">Candidatus Accumulibacter adjunctus</name>
    <dbReference type="NCBI Taxonomy" id="1454001"/>
    <lineage>
        <taxon>Bacteria</taxon>
        <taxon>Pseudomonadati</taxon>
        <taxon>Pseudomonadota</taxon>
        <taxon>Betaproteobacteria</taxon>
        <taxon>Candidatus Accumulibacter</taxon>
    </lineage>
</organism>
<dbReference type="GO" id="GO:0016740">
    <property type="term" value="F:transferase activity"/>
    <property type="evidence" value="ECO:0007669"/>
    <property type="project" value="UniProtKB-KW"/>
</dbReference>
<evidence type="ECO:0000313" key="2">
    <source>
        <dbReference type="Proteomes" id="UP000020218"/>
    </source>
</evidence>
<dbReference type="PATRIC" id="fig|1454001.3.peg.896"/>
<dbReference type="AlphaFoldDB" id="A0A011N1X0"/>
<reference evidence="1" key="1">
    <citation type="submission" date="2014-02" db="EMBL/GenBank/DDBJ databases">
        <title>Expanding our view of genomic diversity in Candidatus Accumulibacter clades.</title>
        <authorList>
            <person name="Skennerton C.T."/>
            <person name="Barr J.J."/>
            <person name="Slater F.R."/>
            <person name="Bond P.L."/>
            <person name="Tyson G.W."/>
        </authorList>
    </citation>
    <scope>NUCLEOTIDE SEQUENCE [LARGE SCALE GENOMIC DNA]</scope>
</reference>
<dbReference type="STRING" id="1454001.AW08_00721"/>
<dbReference type="EMBL" id="JFAX01000003">
    <property type="protein sequence ID" value="EXI68896.1"/>
    <property type="molecule type" value="Genomic_DNA"/>
</dbReference>
<sequence length="233" mass="24303">MTGAFAFPGQTPIAIAAGQGSLQGLLTLPARLCALVVLTHAGPAPAARDDALAVVLKHAGIGTLTLDLLTPAEERFADLQHNVSLLARRLLDGLALLKQRMLLGELPPLPIGLSAAGDCSPVVLRVAALRDHDIYALVCRGGLIDLAGALYLRSLAAPLLVLVDENDERSTTSNRRALRQLACPHELQTLPAAADSPTSAATFERVARATARWFIDRLPAANPATATVTPAAG</sequence>
<dbReference type="SUPFAM" id="SSF53474">
    <property type="entry name" value="alpha/beta-Hydrolases"/>
    <property type="match status" value="1"/>
</dbReference>
<evidence type="ECO:0000313" key="1">
    <source>
        <dbReference type="EMBL" id="EXI68896.1"/>
    </source>
</evidence>
<proteinExistence type="predicted"/>